<keyword evidence="15" id="KW-1185">Reference proteome</keyword>
<dbReference type="PANTHER" id="PTHR22760:SF4">
    <property type="entry name" value="GPI MANNOSYLTRANSFERASE 3"/>
    <property type="match status" value="1"/>
</dbReference>
<feature type="transmembrane region" description="Helical" evidence="12">
    <location>
        <begin position="440"/>
        <end position="460"/>
    </location>
</feature>
<dbReference type="STRING" id="196109.A0A136JK00"/>
<feature type="transmembrane region" description="Helical" evidence="12">
    <location>
        <begin position="182"/>
        <end position="200"/>
    </location>
</feature>
<dbReference type="InterPro" id="IPR005599">
    <property type="entry name" value="GPI_mannosylTrfase"/>
</dbReference>
<comment type="similarity">
    <text evidence="3">Belongs to the glycosyltransferase 22 family. PIGB subfamily.</text>
</comment>
<sequence length="700" mass="77252">MAPSRADKAEDKALVASPAAATDAGAAAAADNLSALVGQQAKETLYVIFSIRCINAFACRTFFQPDEYYQALEPAWQMVFGPASGAWLTWEWTHGLRSSLHPAIFAIGYALVDNSIGDLYSVKSKWLVAVPRVMQVGFAALADWYTWRLSEKLYGYGTPVSWAALAMTLLNPWHWYTATRTFSNCLEATLTIAALFYWPWGLLGVQKAAGGSPKDTEAAPLASSNQVKSLRLSLFLAALAVLLRPTNAIIWLAIGALMLTRATLEGESPLTQRNLFVMIREAIMCGLAAVGLAILADRAYYGQWTLTAANLIHFNIAQDLASFYGQNDWHYYLSQGIPLTCTTFAPFVLFGLWQSTRSRAADDVARPTSTKNALKALSLAALANIASLSLISHKEVRFITPLIPIFHVLAAPYITYFFTNAKAAAAACPPLQLRFKRTPVLALGLIINIVIAVYLSWFHAAGPNLVMTFLRNEFHELHPSSLAIDMDRRLPNTTSAAEVPVDPTTGEPDELFALFLTPCHATPWRSHLVHPRLSARGLTCDPPVHTAPGSAERAAYQDETSRFFADPAAYLDTEVWPVSVGKVEARASPMARYIVAYDGLEGALVEYFSGGRHDGVRLRKVWSAWNGLFTDDDRKAGNLNVWATGWYDEADKVRLAAWEKDQEEKRAKVLREYEERKSGKPDKEQPQQSQREGRGAKEEL</sequence>
<dbReference type="Pfam" id="PF03901">
    <property type="entry name" value="Glyco_transf_22"/>
    <property type="match status" value="1"/>
</dbReference>
<comment type="function">
    <text evidence="11">Mannosyltransferase involved in glycosylphosphatidylinositol-anchor biosynthesis. Transfers the third mannose to Man2-GlcN-acyl-PI during GPI precursor assembly.</text>
</comment>
<name>A0A136JK00_9PEZI</name>
<feature type="transmembrane region" description="Helical" evidence="12">
    <location>
        <begin position="398"/>
        <end position="419"/>
    </location>
</feature>
<feature type="transmembrane region" description="Helical" evidence="12">
    <location>
        <begin position="232"/>
        <end position="254"/>
    </location>
</feature>
<organism evidence="14 15">
    <name type="scientific">Microdochium bolleyi</name>
    <dbReference type="NCBI Taxonomy" id="196109"/>
    <lineage>
        <taxon>Eukaryota</taxon>
        <taxon>Fungi</taxon>
        <taxon>Dikarya</taxon>
        <taxon>Ascomycota</taxon>
        <taxon>Pezizomycotina</taxon>
        <taxon>Sordariomycetes</taxon>
        <taxon>Xylariomycetidae</taxon>
        <taxon>Xylariales</taxon>
        <taxon>Microdochiaceae</taxon>
        <taxon>Microdochium</taxon>
    </lineage>
</organism>
<evidence type="ECO:0000256" key="8">
    <source>
        <dbReference type="ARBA" id="ARBA00022824"/>
    </source>
</evidence>
<evidence type="ECO:0000256" key="3">
    <source>
        <dbReference type="ARBA" id="ARBA00006065"/>
    </source>
</evidence>
<evidence type="ECO:0000256" key="7">
    <source>
        <dbReference type="ARBA" id="ARBA00022692"/>
    </source>
</evidence>
<dbReference type="FunCoup" id="A0A136JK00">
    <property type="interactions" value="839"/>
</dbReference>
<reference evidence="15" key="1">
    <citation type="submission" date="2016-02" db="EMBL/GenBank/DDBJ databases">
        <title>Draft genome sequence of Microdochium bolleyi, a fungal endophyte of beachgrass.</title>
        <authorList>
            <consortium name="DOE Joint Genome Institute"/>
            <person name="David A.S."/>
            <person name="May G."/>
            <person name="Haridas S."/>
            <person name="Lim J."/>
            <person name="Wang M."/>
            <person name="Labutti K."/>
            <person name="Lipzen A."/>
            <person name="Barry K."/>
            <person name="Grigoriev I.V."/>
        </authorList>
    </citation>
    <scope>NUCLEOTIDE SEQUENCE [LARGE SCALE GENOMIC DNA]</scope>
    <source>
        <strain evidence="15">J235TASD1</strain>
    </source>
</reference>
<dbReference type="Proteomes" id="UP000070501">
    <property type="component" value="Unassembled WGS sequence"/>
</dbReference>
<dbReference type="PANTHER" id="PTHR22760">
    <property type="entry name" value="GLYCOSYLTRANSFERASE"/>
    <property type="match status" value="1"/>
</dbReference>
<keyword evidence="5 12" id="KW-0328">Glycosyltransferase</keyword>
<evidence type="ECO:0000256" key="2">
    <source>
        <dbReference type="ARBA" id="ARBA00004687"/>
    </source>
</evidence>
<feature type="region of interest" description="Disordered" evidence="13">
    <location>
        <begin position="672"/>
        <end position="700"/>
    </location>
</feature>
<protein>
    <recommendedName>
        <fullName evidence="12">Mannosyltransferase</fullName>
        <ecNumber evidence="12">2.4.1.-</ecNumber>
    </recommendedName>
</protein>
<dbReference type="EMBL" id="KQ964245">
    <property type="protein sequence ID" value="KXJ97457.1"/>
    <property type="molecule type" value="Genomic_DNA"/>
</dbReference>
<evidence type="ECO:0000256" key="9">
    <source>
        <dbReference type="ARBA" id="ARBA00022989"/>
    </source>
</evidence>
<keyword evidence="8 12" id="KW-0256">Endoplasmic reticulum</keyword>
<evidence type="ECO:0000256" key="5">
    <source>
        <dbReference type="ARBA" id="ARBA00022676"/>
    </source>
</evidence>
<evidence type="ECO:0000256" key="11">
    <source>
        <dbReference type="ARBA" id="ARBA00024708"/>
    </source>
</evidence>
<feature type="transmembrane region" description="Helical" evidence="12">
    <location>
        <begin position="373"/>
        <end position="392"/>
    </location>
</feature>
<evidence type="ECO:0000256" key="6">
    <source>
        <dbReference type="ARBA" id="ARBA00022679"/>
    </source>
</evidence>
<keyword evidence="9 12" id="KW-1133">Transmembrane helix</keyword>
<comment type="subcellular location">
    <subcellularLocation>
        <location evidence="1 12">Endoplasmic reticulum membrane</location>
        <topology evidence="1 12">Multi-pass membrane protein</topology>
    </subcellularLocation>
</comment>
<keyword evidence="6 14" id="KW-0808">Transferase</keyword>
<dbReference type="GO" id="GO:0000026">
    <property type="term" value="F:alpha-1,2-mannosyltransferase activity"/>
    <property type="evidence" value="ECO:0007669"/>
    <property type="project" value="TreeGrafter"/>
</dbReference>
<feature type="transmembrane region" description="Helical" evidence="12">
    <location>
        <begin position="275"/>
        <end position="296"/>
    </location>
</feature>
<keyword evidence="7 12" id="KW-0812">Transmembrane</keyword>
<evidence type="ECO:0000256" key="13">
    <source>
        <dbReference type="SAM" id="MobiDB-lite"/>
    </source>
</evidence>
<dbReference type="UniPathway" id="UPA00196"/>
<feature type="transmembrane region" description="Helical" evidence="12">
    <location>
        <begin position="153"/>
        <end position="170"/>
    </location>
</feature>
<feature type="transmembrane region" description="Helical" evidence="12">
    <location>
        <begin position="329"/>
        <end position="353"/>
    </location>
</feature>
<dbReference type="OrthoDB" id="416834at2759"/>
<keyword evidence="10 12" id="KW-0472">Membrane</keyword>
<dbReference type="EC" id="2.4.1.-" evidence="12"/>
<gene>
    <name evidence="14" type="ORF">Micbo1qcDRAFT_191928</name>
</gene>
<evidence type="ECO:0000313" key="14">
    <source>
        <dbReference type="EMBL" id="KXJ97457.1"/>
    </source>
</evidence>
<dbReference type="GO" id="GO:0005789">
    <property type="term" value="C:endoplasmic reticulum membrane"/>
    <property type="evidence" value="ECO:0007669"/>
    <property type="project" value="UniProtKB-SubCell"/>
</dbReference>
<evidence type="ECO:0000256" key="1">
    <source>
        <dbReference type="ARBA" id="ARBA00004477"/>
    </source>
</evidence>
<comment type="pathway">
    <text evidence="2">Glycolipid biosynthesis; glycosylphosphatidylinositol-anchor biosynthesis.</text>
</comment>
<accession>A0A136JK00</accession>
<evidence type="ECO:0000256" key="4">
    <source>
        <dbReference type="ARBA" id="ARBA00022502"/>
    </source>
</evidence>
<keyword evidence="4" id="KW-0337">GPI-anchor biosynthesis</keyword>
<dbReference type="GO" id="GO:0006506">
    <property type="term" value="P:GPI anchor biosynthetic process"/>
    <property type="evidence" value="ECO:0007669"/>
    <property type="project" value="UniProtKB-UniPathway"/>
</dbReference>
<evidence type="ECO:0000313" key="15">
    <source>
        <dbReference type="Proteomes" id="UP000070501"/>
    </source>
</evidence>
<dbReference type="InParanoid" id="A0A136JK00"/>
<evidence type="ECO:0000256" key="12">
    <source>
        <dbReference type="RuleBase" id="RU363075"/>
    </source>
</evidence>
<evidence type="ECO:0000256" key="10">
    <source>
        <dbReference type="ARBA" id="ARBA00023136"/>
    </source>
</evidence>
<dbReference type="AlphaFoldDB" id="A0A136JK00"/>
<proteinExistence type="inferred from homology"/>